<reference evidence="1" key="1">
    <citation type="submission" date="2020-11" db="EMBL/GenBank/DDBJ databases">
        <authorList>
            <person name="Tran Van P."/>
        </authorList>
    </citation>
    <scope>NUCLEOTIDE SEQUENCE</scope>
</reference>
<dbReference type="EMBL" id="OB697584">
    <property type="protein sequence ID" value="CAD7238189.1"/>
    <property type="molecule type" value="Genomic_DNA"/>
</dbReference>
<protein>
    <submittedName>
        <fullName evidence="1">Uncharacterized protein</fullName>
    </submittedName>
</protein>
<dbReference type="AlphaFoldDB" id="A0A7R8WU20"/>
<gene>
    <name evidence="1" type="ORF">CTOB1V02_LOCUS16004</name>
</gene>
<organism evidence="1">
    <name type="scientific">Cyprideis torosa</name>
    <dbReference type="NCBI Taxonomy" id="163714"/>
    <lineage>
        <taxon>Eukaryota</taxon>
        <taxon>Metazoa</taxon>
        <taxon>Ecdysozoa</taxon>
        <taxon>Arthropoda</taxon>
        <taxon>Crustacea</taxon>
        <taxon>Oligostraca</taxon>
        <taxon>Ostracoda</taxon>
        <taxon>Podocopa</taxon>
        <taxon>Podocopida</taxon>
        <taxon>Cytherocopina</taxon>
        <taxon>Cytheroidea</taxon>
        <taxon>Cytherideidae</taxon>
        <taxon>Cyprideis</taxon>
    </lineage>
</organism>
<proteinExistence type="predicted"/>
<evidence type="ECO:0000313" key="1">
    <source>
        <dbReference type="EMBL" id="CAD7238189.1"/>
    </source>
</evidence>
<accession>A0A7R8WU20</accession>
<sequence length="97" mass="11218">MHSDTQPINPKKRNLFSSQSFSFVETTYLVNRKRTKNTGSLQQQGFRPRNLEFNPPVKVRKQKDNLVFPEPPQTIINDLATFTQLGAKAQQRIECQV</sequence>
<name>A0A7R8WU20_9CRUS</name>